<feature type="transmembrane region" description="Helical" evidence="1">
    <location>
        <begin position="223"/>
        <end position="242"/>
    </location>
</feature>
<dbReference type="PANTHER" id="PTHR31272:SF4">
    <property type="entry name" value="CYTOCHROME C-TYPE BIOGENESIS PROTEIN HI_1454-RELATED"/>
    <property type="match status" value="1"/>
</dbReference>
<name>A0A3P1V8Y5_9ACTO</name>
<keyword evidence="1" id="KW-0812">Transmembrane</keyword>
<accession>A0A3P1V8Y5</accession>
<organism evidence="2 3">
    <name type="scientific">Actinomyces bowdenii</name>
    <dbReference type="NCBI Taxonomy" id="131109"/>
    <lineage>
        <taxon>Bacteria</taxon>
        <taxon>Bacillati</taxon>
        <taxon>Actinomycetota</taxon>
        <taxon>Actinomycetes</taxon>
        <taxon>Actinomycetales</taxon>
        <taxon>Actinomycetaceae</taxon>
        <taxon>Actinomyces</taxon>
    </lineage>
</organism>
<dbReference type="InterPro" id="IPR051790">
    <property type="entry name" value="Cytochrome_c-biogenesis_DsbD"/>
</dbReference>
<reference evidence="2 3" key="1">
    <citation type="submission" date="2018-11" db="EMBL/GenBank/DDBJ databases">
        <title>Genomes From Bacteria Associated with the Canine Oral Cavity: a Test Case for Automated Genome-Based Taxonomic Assignment.</title>
        <authorList>
            <person name="Coil D.A."/>
            <person name="Jospin G."/>
            <person name="Darling A.E."/>
            <person name="Wallis C."/>
            <person name="Davis I.J."/>
            <person name="Harris S."/>
            <person name="Eisen J.A."/>
            <person name="Holcombe L.J."/>
            <person name="O'Flynn C."/>
        </authorList>
    </citation>
    <scope>NUCLEOTIDE SEQUENCE [LARGE SCALE GENOMIC DNA]</scope>
    <source>
        <strain evidence="2 3">OH5050</strain>
    </source>
</reference>
<feature type="transmembrane region" description="Helical" evidence="1">
    <location>
        <begin position="92"/>
        <end position="115"/>
    </location>
</feature>
<evidence type="ECO:0000313" key="2">
    <source>
        <dbReference type="EMBL" id="RRD30238.1"/>
    </source>
</evidence>
<keyword evidence="1" id="KW-1133">Transmembrane helix</keyword>
<evidence type="ECO:0000256" key="1">
    <source>
        <dbReference type="SAM" id="Phobius"/>
    </source>
</evidence>
<evidence type="ECO:0000313" key="3">
    <source>
        <dbReference type="Proteomes" id="UP000271272"/>
    </source>
</evidence>
<dbReference type="Proteomes" id="UP000271272">
    <property type="component" value="Unassembled WGS sequence"/>
</dbReference>
<dbReference type="OrthoDB" id="4332145at2"/>
<feature type="transmembrane region" description="Helical" evidence="1">
    <location>
        <begin position="127"/>
        <end position="148"/>
    </location>
</feature>
<gene>
    <name evidence="2" type="ORF">EII10_03410</name>
</gene>
<proteinExistence type="predicted"/>
<feature type="transmembrane region" description="Helical" evidence="1">
    <location>
        <begin position="53"/>
        <end position="72"/>
    </location>
</feature>
<feature type="transmembrane region" description="Helical" evidence="1">
    <location>
        <begin position="28"/>
        <end position="46"/>
    </location>
</feature>
<keyword evidence="3" id="KW-1185">Reference proteome</keyword>
<keyword evidence="1" id="KW-0472">Membrane</keyword>
<dbReference type="AlphaFoldDB" id="A0A3P1V8Y5"/>
<dbReference type="PANTHER" id="PTHR31272">
    <property type="entry name" value="CYTOCHROME C-TYPE BIOGENESIS PROTEIN HI_1454-RELATED"/>
    <property type="match status" value="1"/>
</dbReference>
<dbReference type="EMBL" id="RQZC01000003">
    <property type="protein sequence ID" value="RRD30238.1"/>
    <property type="molecule type" value="Genomic_DNA"/>
</dbReference>
<protein>
    <submittedName>
        <fullName evidence="2">Cytochrome c biogenesis protein CcdA</fullName>
    </submittedName>
</protein>
<sequence length="245" mass="24913">MVLPAFFAYAFTSPRALASRTALYWLGLVSTLLPLGVLAGSLGALLRQHMTTATLLGGISVIILGVLQALSIPLHLPLPGGPREASSPLAVYLLGALAGLAGLGCAGPVLGAVLVTAGLGGSPLRAGILMCLYALGMALPLGLLALMWDGLHLSSRSWLRPRTVTLAGRTTTWTELIGGALCVALGAIMIVSGPHGPTLGLASSRALAGAEQRILAATGQVPWWLMAALAAALLALAVIAIARRR</sequence>
<comment type="caution">
    <text evidence="2">The sequence shown here is derived from an EMBL/GenBank/DDBJ whole genome shotgun (WGS) entry which is preliminary data.</text>
</comment>